<keyword evidence="2" id="KW-0274">FAD</keyword>
<dbReference type="PANTHER" id="PTHR11552">
    <property type="entry name" value="GLUCOSE-METHANOL-CHOLINE GMC OXIDOREDUCTASE"/>
    <property type="match status" value="1"/>
</dbReference>
<dbReference type="Pfam" id="PF05199">
    <property type="entry name" value="GMC_oxred_C"/>
    <property type="match status" value="1"/>
</dbReference>
<comment type="cofactor">
    <cofactor evidence="2">
        <name>FAD</name>
        <dbReference type="ChEBI" id="CHEBI:57692"/>
    </cofactor>
</comment>
<dbReference type="EMBL" id="MU854819">
    <property type="protein sequence ID" value="KAK4031414.1"/>
    <property type="molecule type" value="Genomic_DNA"/>
</dbReference>
<evidence type="ECO:0000313" key="5">
    <source>
        <dbReference type="Proteomes" id="UP001303115"/>
    </source>
</evidence>
<dbReference type="Gene3D" id="3.30.560.10">
    <property type="entry name" value="Glucose Oxidase, domain 3"/>
    <property type="match status" value="1"/>
</dbReference>
<proteinExistence type="inferred from homology"/>
<dbReference type="GO" id="GO:0050660">
    <property type="term" value="F:flavin adenine dinucleotide binding"/>
    <property type="evidence" value="ECO:0007669"/>
    <property type="project" value="InterPro"/>
</dbReference>
<dbReference type="InterPro" id="IPR036188">
    <property type="entry name" value="FAD/NAD-bd_sf"/>
</dbReference>
<dbReference type="Pfam" id="PF00732">
    <property type="entry name" value="GMC_oxred_N"/>
    <property type="match status" value="1"/>
</dbReference>
<feature type="binding site" evidence="2">
    <location>
        <position position="95"/>
    </location>
    <ligand>
        <name>FAD</name>
        <dbReference type="ChEBI" id="CHEBI:57692"/>
    </ligand>
</feature>
<comment type="similarity">
    <text evidence="1">Belongs to the GMC oxidoreductase family.</text>
</comment>
<sequence>MNLYTELPENLSEVDVIIAGGGTAGCIVAARIADADPDLSVLVIEGGSNNDSPTIRFPALFLSNLMPGSKSSIFYQANQEKQLGDRQLTVPSGGVLGGGSSINLMMYSRAQRSDFDSWKVPGWSADEMLPYLKKLETYHGPDPNNTHGHDGPIQVSTGTYCATRLQNEFISAVEHLGWQEIQDLQNLESCNGAQRALRYVSPDGARQDTASRYLHPRLQAGNRPNLHVVVQSQVIRVLVDGGRAVGVEFRRNPLFQQDAVDAGPSAVRTVKARKMVVVSCGALGTPAVLERSGLGDPSVLERAGVPLVAALPGVGREYEDHQLTLHLYRSSLEPGETLDGMVFGSLDPAVLIQNNDKILGWNVMDVTCKLRPNKTDVAALGAAFQEAWDRDFEKVPDRPLGMMACVAAFPGDPSSVPAGQYFAISTFTLYPYSRGHIHITGPDPSDRLDFETGFLSDPHNLDIKKNMWLYKTQRELVRRMEIYRGEVSGGHPPFPTGSKAACVELDAPLTGVLSNIEYSAEDDAILEQWVRANVNTTWHSLGTCKMAPREAGGVVDGRLNVYGVKGLKIADLSIPPRNVAANTNNTAMAIGEKAADIIIEELGLGKQLED</sequence>
<evidence type="ECO:0000256" key="1">
    <source>
        <dbReference type="ARBA" id="ARBA00010790"/>
    </source>
</evidence>
<dbReference type="PIRSF" id="PIRSF000137">
    <property type="entry name" value="Alcohol_oxidase"/>
    <property type="match status" value="1"/>
</dbReference>
<dbReference type="InterPro" id="IPR012132">
    <property type="entry name" value="GMC_OxRdtase"/>
</dbReference>
<evidence type="ECO:0000256" key="2">
    <source>
        <dbReference type="PIRSR" id="PIRSR000137-2"/>
    </source>
</evidence>
<dbReference type="InterPro" id="IPR000172">
    <property type="entry name" value="GMC_OxRdtase_N"/>
</dbReference>
<dbReference type="GO" id="GO:0016614">
    <property type="term" value="F:oxidoreductase activity, acting on CH-OH group of donors"/>
    <property type="evidence" value="ECO:0007669"/>
    <property type="project" value="InterPro"/>
</dbReference>
<feature type="domain" description="Glucose-methanol-choline oxidoreductase N-terminal" evidence="3">
    <location>
        <begin position="281"/>
        <end position="295"/>
    </location>
</feature>
<evidence type="ECO:0000259" key="3">
    <source>
        <dbReference type="PROSITE" id="PS00624"/>
    </source>
</evidence>
<dbReference type="InterPro" id="IPR007867">
    <property type="entry name" value="GMC_OxRtase_C"/>
</dbReference>
<keyword evidence="2" id="KW-0285">Flavoprotein</keyword>
<dbReference type="PANTHER" id="PTHR11552:SF78">
    <property type="entry name" value="GLUCOSE-METHANOL-CHOLINE OXIDOREDUCTASE N-TERMINAL DOMAIN-CONTAINING PROTEIN"/>
    <property type="match status" value="1"/>
</dbReference>
<dbReference type="Proteomes" id="UP001303115">
    <property type="component" value="Unassembled WGS sequence"/>
</dbReference>
<keyword evidence="5" id="KW-1185">Reference proteome</keyword>
<gene>
    <name evidence="4" type="ORF">C8A01DRAFT_21353</name>
</gene>
<feature type="binding site" evidence="2">
    <location>
        <begin position="538"/>
        <end position="539"/>
    </location>
    <ligand>
        <name>FAD</name>
        <dbReference type="ChEBI" id="CHEBI:57692"/>
    </ligand>
</feature>
<protein>
    <submittedName>
        <fullName evidence="4">Glucose dehydrogenase</fullName>
    </submittedName>
</protein>
<dbReference type="SUPFAM" id="SSF51905">
    <property type="entry name" value="FAD/NAD(P)-binding domain"/>
    <property type="match status" value="1"/>
</dbReference>
<reference evidence="5" key="1">
    <citation type="journal article" date="2023" name="Mol. Phylogenet. Evol.">
        <title>Genome-scale phylogeny and comparative genomics of the fungal order Sordariales.</title>
        <authorList>
            <person name="Hensen N."/>
            <person name="Bonometti L."/>
            <person name="Westerberg I."/>
            <person name="Brannstrom I.O."/>
            <person name="Guillou S."/>
            <person name="Cros-Aarteil S."/>
            <person name="Calhoun S."/>
            <person name="Haridas S."/>
            <person name="Kuo A."/>
            <person name="Mondo S."/>
            <person name="Pangilinan J."/>
            <person name="Riley R."/>
            <person name="LaButti K."/>
            <person name="Andreopoulos B."/>
            <person name="Lipzen A."/>
            <person name="Chen C."/>
            <person name="Yan M."/>
            <person name="Daum C."/>
            <person name="Ng V."/>
            <person name="Clum A."/>
            <person name="Steindorff A."/>
            <person name="Ohm R.A."/>
            <person name="Martin F."/>
            <person name="Silar P."/>
            <person name="Natvig D.O."/>
            <person name="Lalanne C."/>
            <person name="Gautier V."/>
            <person name="Ament-Velasquez S.L."/>
            <person name="Kruys A."/>
            <person name="Hutchinson M.I."/>
            <person name="Powell A.J."/>
            <person name="Barry K."/>
            <person name="Miller A.N."/>
            <person name="Grigoriev I.V."/>
            <person name="Debuchy R."/>
            <person name="Gladieux P."/>
            <person name="Hiltunen Thoren M."/>
            <person name="Johannesson H."/>
        </authorList>
    </citation>
    <scope>NUCLEOTIDE SEQUENCE [LARGE SCALE GENOMIC DNA]</scope>
    <source>
        <strain evidence="5">CBS 284.82</strain>
    </source>
</reference>
<dbReference type="SUPFAM" id="SSF54373">
    <property type="entry name" value="FAD-linked reductases, C-terminal domain"/>
    <property type="match status" value="1"/>
</dbReference>
<feature type="binding site" evidence="2">
    <location>
        <position position="234"/>
    </location>
    <ligand>
        <name>FAD</name>
        <dbReference type="ChEBI" id="CHEBI:57692"/>
    </ligand>
</feature>
<accession>A0AAN6P457</accession>
<dbReference type="PROSITE" id="PS00624">
    <property type="entry name" value="GMC_OXRED_2"/>
    <property type="match status" value="1"/>
</dbReference>
<dbReference type="AlphaFoldDB" id="A0AAN6P457"/>
<organism evidence="4 5">
    <name type="scientific">Parachaetomium inaequale</name>
    <dbReference type="NCBI Taxonomy" id="2588326"/>
    <lineage>
        <taxon>Eukaryota</taxon>
        <taxon>Fungi</taxon>
        <taxon>Dikarya</taxon>
        <taxon>Ascomycota</taxon>
        <taxon>Pezizomycotina</taxon>
        <taxon>Sordariomycetes</taxon>
        <taxon>Sordariomycetidae</taxon>
        <taxon>Sordariales</taxon>
        <taxon>Chaetomiaceae</taxon>
        <taxon>Parachaetomium</taxon>
    </lineage>
</organism>
<evidence type="ECO:0000313" key="4">
    <source>
        <dbReference type="EMBL" id="KAK4031414.1"/>
    </source>
</evidence>
<name>A0AAN6P457_9PEZI</name>
<dbReference type="Gene3D" id="3.50.50.60">
    <property type="entry name" value="FAD/NAD(P)-binding domain"/>
    <property type="match status" value="1"/>
</dbReference>
<comment type="caution">
    <text evidence="4">The sequence shown here is derived from an EMBL/GenBank/DDBJ whole genome shotgun (WGS) entry which is preliminary data.</text>
</comment>